<dbReference type="RefSeq" id="WP_089747117.1">
    <property type="nucleotide sequence ID" value="NZ_FOGF01000028.1"/>
</dbReference>
<protein>
    <recommendedName>
        <fullName evidence="4">Probable multidrug resistance protein NorM</fullName>
    </recommendedName>
    <alternativeName>
        <fullName evidence="12">Multidrug-efflux transporter</fullName>
    </alternativeName>
</protein>
<keyword evidence="7" id="KW-1003">Cell membrane</keyword>
<feature type="transmembrane region" description="Helical" evidence="13">
    <location>
        <begin position="60"/>
        <end position="80"/>
    </location>
</feature>
<dbReference type="GO" id="GO:0015297">
    <property type="term" value="F:antiporter activity"/>
    <property type="evidence" value="ECO:0007669"/>
    <property type="project" value="UniProtKB-KW"/>
</dbReference>
<feature type="transmembrane region" description="Helical" evidence="13">
    <location>
        <begin position="256"/>
        <end position="276"/>
    </location>
</feature>
<evidence type="ECO:0000256" key="7">
    <source>
        <dbReference type="ARBA" id="ARBA00022475"/>
    </source>
</evidence>
<evidence type="ECO:0000256" key="5">
    <source>
        <dbReference type="ARBA" id="ARBA00022448"/>
    </source>
</evidence>
<evidence type="ECO:0000313" key="14">
    <source>
        <dbReference type="EMBL" id="SER24642.1"/>
    </source>
</evidence>
<comment type="similarity">
    <text evidence="3">Belongs to the multi antimicrobial extrusion (MATE) (TC 2.A.66.1) family.</text>
</comment>
<evidence type="ECO:0000313" key="15">
    <source>
        <dbReference type="Proteomes" id="UP000198556"/>
    </source>
</evidence>
<keyword evidence="15" id="KW-1185">Reference proteome</keyword>
<feature type="transmembrane region" description="Helical" evidence="13">
    <location>
        <begin position="31"/>
        <end position="54"/>
    </location>
</feature>
<sequence>MGISFQNNKQVQKDILQLAIPATVENVLQTLVSFIDGLIIAKIGLVAVAAVGVASSILNVYLAMFLAIGVGATVLVAQALGEGDLVKAKLKAVQSLQITLVVGVALGLVTLLLHRQFFHWMQVDSKVLSQASQYLLIVGGAIILQAVSVTLASILRATGDSVTPMKVNAMINLLNVVLSLVLVFGFWFVPALGVKGAAIGSVLARVVGMVALFTKVQQTSVQFSAKEFMTIKPINDLLELVLPATAERLAMRVGQVVYFSFIVALGGVVFASHSIVGNIESFSYMPAYGLATACSVLIGRAIGEQNFEKVHLIGKYSSLYGVVVLGLNGIILYCGAPYFASIFTNDQAAIINVVTALHIDAFIQPVLAISLILAGALQGMNDAKTPLYSTLVGMWGVRIVTVLIFTHYFTWGIRGVWLSIGVDLYIRAFFLAWVFHIKTKNIIT</sequence>
<dbReference type="GO" id="GO:0005886">
    <property type="term" value="C:plasma membrane"/>
    <property type="evidence" value="ECO:0007669"/>
    <property type="project" value="UniProtKB-SubCell"/>
</dbReference>
<dbReference type="InterPro" id="IPR050222">
    <property type="entry name" value="MATE_MdtK"/>
</dbReference>
<dbReference type="NCBIfam" id="TIGR00797">
    <property type="entry name" value="matE"/>
    <property type="match status" value="1"/>
</dbReference>
<evidence type="ECO:0000256" key="11">
    <source>
        <dbReference type="ARBA" id="ARBA00023136"/>
    </source>
</evidence>
<dbReference type="Pfam" id="PF01554">
    <property type="entry name" value="MatE"/>
    <property type="match status" value="2"/>
</dbReference>
<dbReference type="GO" id="GO:0042910">
    <property type="term" value="F:xenobiotic transmembrane transporter activity"/>
    <property type="evidence" value="ECO:0007669"/>
    <property type="project" value="InterPro"/>
</dbReference>
<feature type="transmembrane region" description="Helical" evidence="13">
    <location>
        <begin position="387"/>
        <end position="409"/>
    </location>
</feature>
<evidence type="ECO:0000256" key="8">
    <source>
        <dbReference type="ARBA" id="ARBA00022692"/>
    </source>
</evidence>
<dbReference type="Proteomes" id="UP000198556">
    <property type="component" value="Unassembled WGS sequence"/>
</dbReference>
<dbReference type="GO" id="GO:0006811">
    <property type="term" value="P:monoatomic ion transport"/>
    <property type="evidence" value="ECO:0007669"/>
    <property type="project" value="UniProtKB-KW"/>
</dbReference>
<evidence type="ECO:0000256" key="1">
    <source>
        <dbReference type="ARBA" id="ARBA00003408"/>
    </source>
</evidence>
<evidence type="ECO:0000256" key="2">
    <source>
        <dbReference type="ARBA" id="ARBA00004651"/>
    </source>
</evidence>
<dbReference type="InterPro" id="IPR048279">
    <property type="entry name" value="MdtK-like"/>
</dbReference>
<dbReference type="CDD" id="cd13137">
    <property type="entry name" value="MATE_NorM_like"/>
    <property type="match status" value="1"/>
</dbReference>
<dbReference type="OrthoDB" id="9806302at2"/>
<dbReference type="EMBL" id="FOGF01000028">
    <property type="protein sequence ID" value="SER24642.1"/>
    <property type="molecule type" value="Genomic_DNA"/>
</dbReference>
<accession>A0A1H9MLS4</accession>
<keyword evidence="9 13" id="KW-1133">Transmembrane helix</keyword>
<evidence type="ECO:0000256" key="4">
    <source>
        <dbReference type="ARBA" id="ARBA00020268"/>
    </source>
</evidence>
<dbReference type="InterPro" id="IPR002528">
    <property type="entry name" value="MATE_fam"/>
</dbReference>
<keyword evidence="5" id="KW-0813">Transport</keyword>
<gene>
    <name evidence="14" type="ORF">SAMN05421767_1289</name>
</gene>
<comment type="function">
    <text evidence="1">Multidrug efflux pump.</text>
</comment>
<keyword evidence="8 13" id="KW-0812">Transmembrane</keyword>
<dbReference type="PANTHER" id="PTHR43298">
    <property type="entry name" value="MULTIDRUG RESISTANCE PROTEIN NORM-RELATED"/>
    <property type="match status" value="1"/>
</dbReference>
<evidence type="ECO:0000256" key="12">
    <source>
        <dbReference type="ARBA" id="ARBA00031636"/>
    </source>
</evidence>
<proteinExistence type="inferred from homology"/>
<evidence type="ECO:0000256" key="13">
    <source>
        <dbReference type="SAM" id="Phobius"/>
    </source>
</evidence>
<evidence type="ECO:0000256" key="3">
    <source>
        <dbReference type="ARBA" id="ARBA00010199"/>
    </source>
</evidence>
<feature type="transmembrane region" description="Helical" evidence="13">
    <location>
        <begin position="92"/>
        <end position="114"/>
    </location>
</feature>
<feature type="transmembrane region" description="Helical" evidence="13">
    <location>
        <begin position="134"/>
        <end position="155"/>
    </location>
</feature>
<comment type="subcellular location">
    <subcellularLocation>
        <location evidence="2">Cell membrane</location>
        <topology evidence="2">Multi-pass membrane protein</topology>
    </subcellularLocation>
</comment>
<evidence type="ECO:0000256" key="9">
    <source>
        <dbReference type="ARBA" id="ARBA00022989"/>
    </source>
</evidence>
<feature type="transmembrane region" description="Helical" evidence="13">
    <location>
        <begin position="167"/>
        <end position="188"/>
    </location>
</feature>
<dbReference type="AlphaFoldDB" id="A0A1H9MLS4"/>
<feature type="transmembrane region" description="Helical" evidence="13">
    <location>
        <begin position="349"/>
        <end position="375"/>
    </location>
</feature>
<evidence type="ECO:0000256" key="6">
    <source>
        <dbReference type="ARBA" id="ARBA00022449"/>
    </source>
</evidence>
<keyword evidence="11 13" id="KW-0472">Membrane</keyword>
<keyword evidence="10" id="KW-0406">Ion transport</keyword>
<organism evidence="14 15">
    <name type="scientific">Granulicatella balaenopterae</name>
    <dbReference type="NCBI Taxonomy" id="137733"/>
    <lineage>
        <taxon>Bacteria</taxon>
        <taxon>Bacillati</taxon>
        <taxon>Bacillota</taxon>
        <taxon>Bacilli</taxon>
        <taxon>Lactobacillales</taxon>
        <taxon>Carnobacteriaceae</taxon>
        <taxon>Granulicatella</taxon>
    </lineage>
</organism>
<name>A0A1H9MLS4_9LACT</name>
<dbReference type="PIRSF" id="PIRSF006603">
    <property type="entry name" value="DinF"/>
    <property type="match status" value="1"/>
</dbReference>
<feature type="transmembrane region" description="Helical" evidence="13">
    <location>
        <begin position="282"/>
        <end position="299"/>
    </location>
</feature>
<dbReference type="STRING" id="137733.SAMN05421767_1289"/>
<dbReference type="PANTHER" id="PTHR43298:SF2">
    <property type="entry name" value="FMN_FAD EXPORTER YEEO-RELATED"/>
    <property type="match status" value="1"/>
</dbReference>
<feature type="transmembrane region" description="Helical" evidence="13">
    <location>
        <begin position="415"/>
        <end position="435"/>
    </location>
</feature>
<keyword evidence="6" id="KW-0050">Antiport</keyword>
<feature type="transmembrane region" description="Helical" evidence="13">
    <location>
        <begin position="319"/>
        <end position="343"/>
    </location>
</feature>
<reference evidence="14 15" key="1">
    <citation type="submission" date="2016-10" db="EMBL/GenBank/DDBJ databases">
        <authorList>
            <person name="de Groot N.N."/>
        </authorList>
    </citation>
    <scope>NUCLEOTIDE SEQUENCE [LARGE SCALE GENOMIC DNA]</scope>
    <source>
        <strain evidence="14 15">DSM 15827</strain>
    </source>
</reference>
<evidence type="ECO:0000256" key="10">
    <source>
        <dbReference type="ARBA" id="ARBA00023065"/>
    </source>
</evidence>